<name>A0A4R6T5X9_9BACT</name>
<dbReference type="AlphaFoldDB" id="A0A4R6T5X9"/>
<reference evidence="1 2" key="1">
    <citation type="submission" date="2019-03" db="EMBL/GenBank/DDBJ databases">
        <title>Genomic Encyclopedia of Type Strains, Phase III (KMG-III): the genomes of soil and plant-associated and newly described type strains.</title>
        <authorList>
            <person name="Whitman W."/>
        </authorList>
    </citation>
    <scope>NUCLEOTIDE SEQUENCE [LARGE SCALE GENOMIC DNA]</scope>
    <source>
        <strain evidence="1 2">CECT 8446</strain>
    </source>
</reference>
<accession>A0A4R6T5X9</accession>
<comment type="caution">
    <text evidence="1">The sequence shown here is derived from an EMBL/GenBank/DDBJ whole genome shotgun (WGS) entry which is preliminary data.</text>
</comment>
<protein>
    <submittedName>
        <fullName evidence="1">Uncharacterized protein</fullName>
    </submittedName>
</protein>
<sequence length="191" mass="21975">MTDPHQRLDLNLWLDQELIKRQNKLKAGFLQVLEGVANSFSNETLSQIHQNSKGKKISKGSDLVGFPYQVLDMIRDFTLTSGCDIRIFNWFGHGMFLMLIHGSEFSLDSNKLIQSGFEFSLTDSPWDYPELILEKRHTSDENQIIFQEGVLNLWFKPLIPVYDLESSIRLVAGEVENLLDILKLSSQTKRN</sequence>
<organism evidence="1 2">
    <name type="scientific">Algoriphagus boseongensis</name>
    <dbReference type="NCBI Taxonomy" id="1442587"/>
    <lineage>
        <taxon>Bacteria</taxon>
        <taxon>Pseudomonadati</taxon>
        <taxon>Bacteroidota</taxon>
        <taxon>Cytophagia</taxon>
        <taxon>Cytophagales</taxon>
        <taxon>Cyclobacteriaceae</taxon>
        <taxon>Algoriphagus</taxon>
    </lineage>
</organism>
<dbReference type="EMBL" id="SNYF01000005">
    <property type="protein sequence ID" value="TDQ18528.1"/>
    <property type="molecule type" value="Genomic_DNA"/>
</dbReference>
<keyword evidence="2" id="KW-1185">Reference proteome</keyword>
<gene>
    <name evidence="1" type="ORF">DFQ04_0330</name>
</gene>
<dbReference type="OrthoDB" id="2575320at2"/>
<proteinExistence type="predicted"/>
<evidence type="ECO:0000313" key="2">
    <source>
        <dbReference type="Proteomes" id="UP000294535"/>
    </source>
</evidence>
<dbReference type="RefSeq" id="WP_133552025.1">
    <property type="nucleotide sequence ID" value="NZ_SNYF01000005.1"/>
</dbReference>
<dbReference type="Proteomes" id="UP000294535">
    <property type="component" value="Unassembled WGS sequence"/>
</dbReference>
<evidence type="ECO:0000313" key="1">
    <source>
        <dbReference type="EMBL" id="TDQ18528.1"/>
    </source>
</evidence>